<dbReference type="EMBL" id="LSYS01004730">
    <property type="protein sequence ID" value="OPJ79343.1"/>
    <property type="molecule type" value="Genomic_DNA"/>
</dbReference>
<evidence type="ECO:0000313" key="2">
    <source>
        <dbReference type="Proteomes" id="UP000190648"/>
    </source>
</evidence>
<accession>A0A1V4K4Q9</accession>
<protein>
    <submittedName>
        <fullName evidence="1">Uncharacterized protein</fullName>
    </submittedName>
</protein>
<proteinExistence type="predicted"/>
<reference evidence="1 2" key="1">
    <citation type="submission" date="2016-02" db="EMBL/GenBank/DDBJ databases">
        <title>Band-tailed pigeon sequencing and assembly.</title>
        <authorList>
            <person name="Soares A.E."/>
            <person name="Novak B.J."/>
            <person name="Rice E.S."/>
            <person name="O'Connell B."/>
            <person name="Chang D."/>
            <person name="Weber S."/>
            <person name="Shapiro B."/>
        </authorList>
    </citation>
    <scope>NUCLEOTIDE SEQUENCE [LARGE SCALE GENOMIC DNA]</scope>
    <source>
        <strain evidence="1">BTP2013</strain>
        <tissue evidence="1">Blood</tissue>
    </source>
</reference>
<keyword evidence="2" id="KW-1185">Reference proteome</keyword>
<dbReference type="Proteomes" id="UP000190648">
    <property type="component" value="Unassembled WGS sequence"/>
</dbReference>
<dbReference type="AlphaFoldDB" id="A0A1V4K4Q9"/>
<comment type="caution">
    <text evidence="1">The sequence shown here is derived from an EMBL/GenBank/DDBJ whole genome shotgun (WGS) entry which is preliminary data.</text>
</comment>
<sequence length="76" mass="8717">MYCPKTIYTSSFSRYQGHCELQRSHEAIRAGPQRWHSDLSQSLCHTIRSGTWLCCVNSIRYVVVLCEFDQVCGCAV</sequence>
<organism evidence="1 2">
    <name type="scientific">Patagioenas fasciata monilis</name>
    <dbReference type="NCBI Taxonomy" id="372326"/>
    <lineage>
        <taxon>Eukaryota</taxon>
        <taxon>Metazoa</taxon>
        <taxon>Chordata</taxon>
        <taxon>Craniata</taxon>
        <taxon>Vertebrata</taxon>
        <taxon>Euteleostomi</taxon>
        <taxon>Archelosauria</taxon>
        <taxon>Archosauria</taxon>
        <taxon>Dinosauria</taxon>
        <taxon>Saurischia</taxon>
        <taxon>Theropoda</taxon>
        <taxon>Coelurosauria</taxon>
        <taxon>Aves</taxon>
        <taxon>Neognathae</taxon>
        <taxon>Neoaves</taxon>
        <taxon>Columbimorphae</taxon>
        <taxon>Columbiformes</taxon>
        <taxon>Columbidae</taxon>
        <taxon>Patagioenas</taxon>
    </lineage>
</organism>
<gene>
    <name evidence="1" type="ORF">AV530_004742</name>
</gene>
<evidence type="ECO:0000313" key="1">
    <source>
        <dbReference type="EMBL" id="OPJ79343.1"/>
    </source>
</evidence>
<name>A0A1V4K4Q9_PATFA</name>